<accession>A0ABW2BU81</accession>
<organism evidence="3 4">
    <name type="scientific">Haloechinothrix salitolerans</name>
    <dbReference type="NCBI Taxonomy" id="926830"/>
    <lineage>
        <taxon>Bacteria</taxon>
        <taxon>Bacillati</taxon>
        <taxon>Actinomycetota</taxon>
        <taxon>Actinomycetes</taxon>
        <taxon>Pseudonocardiales</taxon>
        <taxon>Pseudonocardiaceae</taxon>
        <taxon>Haloechinothrix</taxon>
    </lineage>
</organism>
<dbReference type="Proteomes" id="UP001596337">
    <property type="component" value="Unassembled WGS sequence"/>
</dbReference>
<evidence type="ECO:0000313" key="4">
    <source>
        <dbReference type="Proteomes" id="UP001596337"/>
    </source>
</evidence>
<dbReference type="Pfam" id="PF13338">
    <property type="entry name" value="AbiEi_4"/>
    <property type="match status" value="1"/>
</dbReference>
<sequence length="189" mass="20496">MSETMPTLYELAEGQAGYFSAAQAVAAGVSRRTLSGRVRSGDLERVRYGIYRLRRFPGHRNEDVVAACLWAGSDSAASHETALVVHGISDAMPANIHVTVPRPFRGRQRGVVVHHAPLEAMDREVHDSVPVTTLSRTLADVAVTSEPTVVRQAVAEAMERGALTRRQIRKLARERPALAPAIVDVLAGE</sequence>
<evidence type="ECO:0000259" key="2">
    <source>
        <dbReference type="Pfam" id="PF13338"/>
    </source>
</evidence>
<feature type="domain" description="AbiEi antitoxin C-terminal" evidence="1">
    <location>
        <begin position="66"/>
        <end position="157"/>
    </location>
</feature>
<dbReference type="RefSeq" id="WP_345406862.1">
    <property type="nucleotide sequence ID" value="NZ_BAABLA010000123.1"/>
</dbReference>
<proteinExistence type="predicted"/>
<reference evidence="4" key="1">
    <citation type="journal article" date="2019" name="Int. J. Syst. Evol. Microbiol.">
        <title>The Global Catalogue of Microorganisms (GCM) 10K type strain sequencing project: providing services to taxonomists for standard genome sequencing and annotation.</title>
        <authorList>
            <consortium name="The Broad Institute Genomics Platform"/>
            <consortium name="The Broad Institute Genome Sequencing Center for Infectious Disease"/>
            <person name="Wu L."/>
            <person name="Ma J."/>
        </authorList>
    </citation>
    <scope>NUCLEOTIDE SEQUENCE [LARGE SCALE GENOMIC DNA]</scope>
    <source>
        <strain evidence="4">KCTC 32255</strain>
    </source>
</reference>
<dbReference type="InterPro" id="IPR018547">
    <property type="entry name" value="AbiEi_C"/>
</dbReference>
<dbReference type="InterPro" id="IPR025159">
    <property type="entry name" value="AbiEi_N"/>
</dbReference>
<evidence type="ECO:0000259" key="1">
    <source>
        <dbReference type="Pfam" id="PF09407"/>
    </source>
</evidence>
<protein>
    <submittedName>
        <fullName evidence="3">Type IV toxin-antitoxin system AbiEi family antitoxin domain-containing protein</fullName>
    </submittedName>
</protein>
<dbReference type="EMBL" id="JBHSXX010000001">
    <property type="protein sequence ID" value="MFC6866029.1"/>
    <property type="molecule type" value="Genomic_DNA"/>
</dbReference>
<gene>
    <name evidence="3" type="ORF">ACFQGD_02600</name>
</gene>
<keyword evidence="4" id="KW-1185">Reference proteome</keyword>
<dbReference type="Pfam" id="PF09407">
    <property type="entry name" value="AbiEi_1"/>
    <property type="match status" value="1"/>
</dbReference>
<comment type="caution">
    <text evidence="3">The sequence shown here is derived from an EMBL/GenBank/DDBJ whole genome shotgun (WGS) entry which is preliminary data.</text>
</comment>
<name>A0ABW2BU81_9PSEU</name>
<evidence type="ECO:0000313" key="3">
    <source>
        <dbReference type="EMBL" id="MFC6866029.1"/>
    </source>
</evidence>
<feature type="domain" description="AbiEi antitoxin N-terminal" evidence="2">
    <location>
        <begin position="8"/>
        <end position="53"/>
    </location>
</feature>